<feature type="domain" description="Tyrosine-protein phosphatase" evidence="7">
    <location>
        <begin position="1079"/>
        <end position="1349"/>
    </location>
</feature>
<evidence type="ECO:0000256" key="1">
    <source>
        <dbReference type="ARBA" id="ARBA00009580"/>
    </source>
</evidence>
<evidence type="ECO:0000259" key="8">
    <source>
        <dbReference type="PROSITE" id="PS50056"/>
    </source>
</evidence>
<dbReference type="CDD" id="cd00055">
    <property type="entry name" value="EGF_Lam"/>
    <property type="match status" value="1"/>
</dbReference>
<reference evidence="9" key="2">
    <citation type="submission" date="2023-04" db="EMBL/GenBank/DDBJ databases">
        <authorList>
            <person name="Bu L."/>
            <person name="Lu L."/>
            <person name="Laidemitt M.R."/>
            <person name="Zhang S.M."/>
            <person name="Mutuku M."/>
            <person name="Mkoji G."/>
            <person name="Steinauer M."/>
            <person name="Loker E.S."/>
        </authorList>
    </citation>
    <scope>NUCLEOTIDE SEQUENCE</scope>
    <source>
        <strain evidence="9">KasaAsao</strain>
        <tissue evidence="9">Whole Snail</tissue>
    </source>
</reference>
<feature type="chain" id="PRO_5042157250" description="protein-tyrosine-phosphatase" evidence="6">
    <location>
        <begin position="18"/>
        <end position="1392"/>
    </location>
</feature>
<dbReference type="PROSITE" id="PS00383">
    <property type="entry name" value="TYR_PHOSPHATASE_1"/>
    <property type="match status" value="1"/>
</dbReference>
<dbReference type="InterPro" id="IPR000387">
    <property type="entry name" value="Tyr_Pase_dom"/>
</dbReference>
<dbReference type="InterPro" id="IPR008979">
    <property type="entry name" value="Galactose-bd-like_sf"/>
</dbReference>
<evidence type="ECO:0000256" key="5">
    <source>
        <dbReference type="ARBA" id="ARBA00051722"/>
    </source>
</evidence>
<sequence>MWILIIICLWNINIATCESKFGSGVQYLCHCEDLCDQQGSCSGASNKCVNEWFGLGCQYQNLAFSFSPVIIPKEAEGLFKENDESKCDIVNAQTFISIKWNTSTPFTWMRIKVINSTFLTTLSVNFIDEGMSTKLCVNQTIFQVTLNVFDIACDVDFKMKTLELHGDIVEHLCYIHINGGRNLALFQVTSQSSVWSPAYLYESKFAVDGVIKDNCKEGQCSHTDQGLQNWTIAFDKPYEINKFVLFNRYDELLERLKGFYLDAFNSDHTITFSYTNQPPTVQYIYTMVYFGKKPVKKVLIGLNDNYLTINEFQAYGDCLPGWWGLNCTQRCNSTCSDTCNTENGLCRVCIGSVDPPLCTKDCPEGEYGLNCQGQCAVHCEKCNKINGSCLFCQPGWSGPTCEKECDVGRFGNNCEDYCSAHCTSACDKINGTCTCLPGYVGQNCSESCPDGKWGPSCINNCSLNCYNVTCNGSFGLCLNGCKEGYQADNCSLPCDRNHYGRNCLMNCSSNCFNHTCNSTNGFCDKCVPGHQGDYCNQTCASNMFGQDCKLSCNTSCLNQSCDPINGTCFDCQIGRVGNQCDVCPEEKYGLQCLQNCSSTCNYLCNPVNGACVLECPDGYQGDFCNETCGPNYFGPRCGMECSVNCLDENKTGARTCSNINGSCLYGCKSDFKGPQCFEALASSSSPPIGPIVGGIAGFLAVVALIMAAILCWRQKRHLKSKTPFTENRKLINLAPGEKNVEENVIKEEEETPIEDDDPGFIPDVTYYNTSSEVLVNMSMPVHELNIYMKSHDKEYFIEQFKKIPQAQDVTTEVAVLEENINKNRYKNICPYDHTRVHLLVNTGKKEGDYINASYIRDNKNKVKFIASQGPNKVVLNDFIRMLWEQKVDIVVTLTNLIEEGKVKCEQYWPESGKVSYGDTKVEVSKTKTFADYTIRTIELYQNNSGTRILTQYHFTSWPDQSVPNSPWALVDLAQKVFTHPTTQPIVVHCSAGVGRTGTFIALHNVLKDAEETGKIDFFNTLIKLRQDRIFMIQTPDQYEFLHRAVQAALICTPTLVSVSDCSDRVKELLKNEVSGLSKIEKEYRSINLVSKDIRNSQLDDNEVEKTKKEKVYQNTHELKKDLQNRFPNIMPRKFDRPYLVCEQKNMSDYINAVFTPALYKKDQHIITQLPMPKTVLDLWRLVKQYEISLMVAFEIETLVTDQTIAAYLPTIEDSSFVIGNIEIHSTAINEKDLWEEQILRLRTEKSKSESKDVIHLKCKSSEMDVKKLLCLVLKIRAYNVYRTGRTLFLCRNGATFSGLYSVLSTVLDRLDEEANVSVPLVVGAMKTIRPEVIPNLEQYRIVYEVLERYCTTSSPYTNVGGEKVPLSLPSHLVNNPTFNEVSMEASSVYNNV</sequence>
<keyword evidence="10" id="KW-1185">Reference proteome</keyword>
<evidence type="ECO:0000256" key="4">
    <source>
        <dbReference type="ARBA" id="ARBA00022912"/>
    </source>
</evidence>
<feature type="signal peptide" evidence="6">
    <location>
        <begin position="1"/>
        <end position="17"/>
    </location>
</feature>
<evidence type="ECO:0000313" key="10">
    <source>
        <dbReference type="Proteomes" id="UP001233172"/>
    </source>
</evidence>
<feature type="domain" description="Tyrosine specific protein phosphatases" evidence="8">
    <location>
        <begin position="1266"/>
        <end position="1340"/>
    </location>
</feature>
<gene>
    <name evidence="9" type="ORF">Bpfe_005611</name>
</gene>
<reference evidence="9" key="1">
    <citation type="journal article" date="2023" name="PLoS Negl. Trop. Dis.">
        <title>A genome sequence for Biomphalaria pfeifferi, the major vector snail for the human-infecting parasite Schistosoma mansoni.</title>
        <authorList>
            <person name="Bu L."/>
            <person name="Lu L."/>
            <person name="Laidemitt M.R."/>
            <person name="Zhang S.M."/>
            <person name="Mutuku M."/>
            <person name="Mkoji G."/>
            <person name="Steinauer M."/>
            <person name="Loker E.S."/>
        </authorList>
    </citation>
    <scope>NUCLEOTIDE SEQUENCE</scope>
    <source>
        <strain evidence="9">KasaAsao</strain>
    </source>
</reference>
<dbReference type="FunFam" id="3.90.190.10:FF:000102">
    <property type="entry name" value="Receptor-type tyrosine-protein phosphatase"/>
    <property type="match status" value="1"/>
</dbReference>
<comment type="similarity">
    <text evidence="1">Belongs to the protein-tyrosine phosphatase family.</text>
</comment>
<name>A0AAD8C2F6_BIOPF</name>
<dbReference type="SMART" id="SM00181">
    <property type="entry name" value="EGF"/>
    <property type="match status" value="7"/>
</dbReference>
<dbReference type="InterPro" id="IPR000242">
    <property type="entry name" value="PTP_cat"/>
</dbReference>
<evidence type="ECO:0000259" key="7">
    <source>
        <dbReference type="PROSITE" id="PS50055"/>
    </source>
</evidence>
<evidence type="ECO:0000313" key="9">
    <source>
        <dbReference type="EMBL" id="KAK0065053.1"/>
    </source>
</evidence>
<dbReference type="Gene3D" id="2.60.120.260">
    <property type="entry name" value="Galactose-binding domain-like"/>
    <property type="match status" value="1"/>
</dbReference>
<dbReference type="PROSITE" id="PS50056">
    <property type="entry name" value="TYR_PHOSPHATASE_2"/>
    <property type="match status" value="2"/>
</dbReference>
<keyword evidence="3" id="KW-0378">Hydrolase</keyword>
<dbReference type="Pfam" id="PF00102">
    <property type="entry name" value="Y_phosphatase"/>
    <property type="match status" value="2"/>
</dbReference>
<evidence type="ECO:0000256" key="6">
    <source>
        <dbReference type="SAM" id="SignalP"/>
    </source>
</evidence>
<organism evidence="9 10">
    <name type="scientific">Biomphalaria pfeifferi</name>
    <name type="common">Bloodfluke planorb</name>
    <name type="synonym">Freshwater snail</name>
    <dbReference type="NCBI Taxonomy" id="112525"/>
    <lineage>
        <taxon>Eukaryota</taxon>
        <taxon>Metazoa</taxon>
        <taxon>Spiralia</taxon>
        <taxon>Lophotrochozoa</taxon>
        <taxon>Mollusca</taxon>
        <taxon>Gastropoda</taxon>
        <taxon>Heterobranchia</taxon>
        <taxon>Euthyneura</taxon>
        <taxon>Panpulmonata</taxon>
        <taxon>Hygrophila</taxon>
        <taxon>Lymnaeoidea</taxon>
        <taxon>Planorbidae</taxon>
        <taxon>Biomphalaria</taxon>
    </lineage>
</organism>
<dbReference type="Gene3D" id="3.90.190.10">
    <property type="entry name" value="Protein tyrosine phosphatase superfamily"/>
    <property type="match status" value="2"/>
</dbReference>
<evidence type="ECO:0000256" key="2">
    <source>
        <dbReference type="ARBA" id="ARBA00013064"/>
    </source>
</evidence>
<keyword evidence="6" id="KW-0732">Signal</keyword>
<dbReference type="EMBL" id="JASAOG010000015">
    <property type="protein sequence ID" value="KAK0065053.1"/>
    <property type="molecule type" value="Genomic_DNA"/>
</dbReference>
<dbReference type="SUPFAM" id="SSF49785">
    <property type="entry name" value="Galactose-binding domain-like"/>
    <property type="match status" value="1"/>
</dbReference>
<dbReference type="SMART" id="SM00404">
    <property type="entry name" value="PTPc_motif"/>
    <property type="match status" value="1"/>
</dbReference>
<dbReference type="PROSITE" id="PS00022">
    <property type="entry name" value="EGF_1"/>
    <property type="match status" value="1"/>
</dbReference>
<dbReference type="SUPFAM" id="SSF52799">
    <property type="entry name" value="(Phosphotyrosine protein) phosphatases II"/>
    <property type="match status" value="2"/>
</dbReference>
<dbReference type="Proteomes" id="UP001233172">
    <property type="component" value="Unassembled WGS sequence"/>
</dbReference>
<evidence type="ECO:0000256" key="3">
    <source>
        <dbReference type="ARBA" id="ARBA00022801"/>
    </source>
</evidence>
<protein>
    <recommendedName>
        <fullName evidence="2">protein-tyrosine-phosphatase</fullName>
        <ecNumber evidence="2">3.1.3.48</ecNumber>
    </recommendedName>
</protein>
<keyword evidence="4" id="KW-0904">Protein phosphatase</keyword>
<dbReference type="InterPro" id="IPR016130">
    <property type="entry name" value="Tyr_Pase_AS"/>
</dbReference>
<dbReference type="SMART" id="SM00194">
    <property type="entry name" value="PTPc"/>
    <property type="match status" value="2"/>
</dbReference>
<dbReference type="CDD" id="cd00047">
    <property type="entry name" value="PTPc"/>
    <property type="match status" value="1"/>
</dbReference>
<dbReference type="GO" id="GO:0004725">
    <property type="term" value="F:protein tyrosine phosphatase activity"/>
    <property type="evidence" value="ECO:0007669"/>
    <property type="project" value="UniProtKB-EC"/>
</dbReference>
<dbReference type="PROSITE" id="PS50055">
    <property type="entry name" value="TYR_PHOSPHATASE_PTP"/>
    <property type="match status" value="2"/>
</dbReference>
<dbReference type="InterPro" id="IPR000742">
    <property type="entry name" value="EGF"/>
</dbReference>
<dbReference type="EC" id="3.1.3.48" evidence="2"/>
<dbReference type="Gene3D" id="2.170.300.10">
    <property type="entry name" value="Tie2 ligand-binding domain superfamily"/>
    <property type="match status" value="2"/>
</dbReference>
<feature type="domain" description="Tyrosine specific protein phosphatases" evidence="8">
    <location>
        <begin position="967"/>
        <end position="1039"/>
    </location>
</feature>
<comment type="catalytic activity">
    <reaction evidence="5">
        <text>O-phospho-L-tyrosyl-[protein] + H2O = L-tyrosyl-[protein] + phosphate</text>
        <dbReference type="Rhea" id="RHEA:10684"/>
        <dbReference type="Rhea" id="RHEA-COMP:10136"/>
        <dbReference type="Rhea" id="RHEA-COMP:20101"/>
        <dbReference type="ChEBI" id="CHEBI:15377"/>
        <dbReference type="ChEBI" id="CHEBI:43474"/>
        <dbReference type="ChEBI" id="CHEBI:46858"/>
        <dbReference type="ChEBI" id="CHEBI:61978"/>
        <dbReference type="EC" id="3.1.3.48"/>
    </reaction>
</comment>
<dbReference type="PANTHER" id="PTHR19134:SF562">
    <property type="entry name" value="PROTEIN-TYROSINE-PHOSPHATASE"/>
    <property type="match status" value="1"/>
</dbReference>
<dbReference type="InterPro" id="IPR003595">
    <property type="entry name" value="Tyr_Pase_cat"/>
</dbReference>
<dbReference type="InterPro" id="IPR050348">
    <property type="entry name" value="Protein-Tyr_Phosphatase"/>
</dbReference>
<dbReference type="InterPro" id="IPR002049">
    <property type="entry name" value="LE_dom"/>
</dbReference>
<keyword evidence="9" id="KW-0675">Receptor</keyword>
<dbReference type="PANTHER" id="PTHR19134">
    <property type="entry name" value="RECEPTOR-TYPE TYROSINE-PROTEIN PHOSPHATASE"/>
    <property type="match status" value="1"/>
</dbReference>
<proteinExistence type="inferred from homology"/>
<comment type="caution">
    <text evidence="9">The sequence shown here is derived from an EMBL/GenBank/DDBJ whole genome shotgun (WGS) entry which is preliminary data.</text>
</comment>
<accession>A0AAD8C2F6</accession>
<dbReference type="PRINTS" id="PR00700">
    <property type="entry name" value="PRTYPHPHTASE"/>
</dbReference>
<dbReference type="InterPro" id="IPR029021">
    <property type="entry name" value="Prot-tyrosine_phosphatase-like"/>
</dbReference>
<feature type="domain" description="Tyrosine-protein phosphatase" evidence="7">
    <location>
        <begin position="796"/>
        <end position="1048"/>
    </location>
</feature>